<proteinExistence type="predicted"/>
<evidence type="ECO:0000313" key="1">
    <source>
        <dbReference type="EMBL" id="RDF04705.1"/>
    </source>
</evidence>
<comment type="caution">
    <text evidence="1">The sequence shown here is derived from an EMBL/GenBank/DDBJ whole genome shotgun (WGS) entry which is preliminary data.</text>
</comment>
<dbReference type="Proteomes" id="UP000253999">
    <property type="component" value="Unassembled WGS sequence"/>
</dbReference>
<dbReference type="EMBL" id="QEQD01000004">
    <property type="protein sequence ID" value="RDF04705.1"/>
    <property type="molecule type" value="Genomic_DNA"/>
</dbReference>
<accession>A0A369ZD45</accession>
<sequence>MIQKNGAFEFAHSDGAINRDKKTRFKGKIKKICKFLIKYDRLKLIIKQFWEFYRRDGVYTRPK</sequence>
<dbReference type="AlphaFoldDB" id="A0A369ZD45"/>
<reference evidence="1 2" key="1">
    <citation type="submission" date="2018-05" db="EMBL/GenBank/DDBJ databases">
        <title>Draft Genome Sequences for a Diverse set of 7 Haemophilus Species.</title>
        <authorList>
            <person name="Nichols M."/>
            <person name="Topaz N."/>
            <person name="Wang X."/>
            <person name="Wang X."/>
            <person name="Boxrud D."/>
        </authorList>
    </citation>
    <scope>NUCLEOTIDE SEQUENCE [LARGE SCALE GENOMIC DNA]</scope>
    <source>
        <strain evidence="1 2">C2010039593</strain>
    </source>
</reference>
<protein>
    <submittedName>
        <fullName evidence="1">Uncharacterized protein</fullName>
    </submittedName>
</protein>
<gene>
    <name evidence="1" type="ORF">DPV98_04850</name>
</gene>
<name>A0A369ZD45_HAEPH</name>
<evidence type="ECO:0000313" key="2">
    <source>
        <dbReference type="Proteomes" id="UP000253999"/>
    </source>
</evidence>
<organism evidence="1 2">
    <name type="scientific">Haemophilus parahaemolyticus</name>
    <dbReference type="NCBI Taxonomy" id="735"/>
    <lineage>
        <taxon>Bacteria</taxon>
        <taxon>Pseudomonadati</taxon>
        <taxon>Pseudomonadota</taxon>
        <taxon>Gammaproteobacteria</taxon>
        <taxon>Pasteurellales</taxon>
        <taxon>Pasteurellaceae</taxon>
        <taxon>Haemophilus</taxon>
    </lineage>
</organism>